<organism evidence="2 3">
    <name type="scientific">Lasius niger</name>
    <name type="common">Black garden ant</name>
    <dbReference type="NCBI Taxonomy" id="67767"/>
    <lineage>
        <taxon>Eukaryota</taxon>
        <taxon>Metazoa</taxon>
        <taxon>Ecdysozoa</taxon>
        <taxon>Arthropoda</taxon>
        <taxon>Hexapoda</taxon>
        <taxon>Insecta</taxon>
        <taxon>Pterygota</taxon>
        <taxon>Neoptera</taxon>
        <taxon>Endopterygota</taxon>
        <taxon>Hymenoptera</taxon>
        <taxon>Apocrita</taxon>
        <taxon>Aculeata</taxon>
        <taxon>Formicoidea</taxon>
        <taxon>Formicidae</taxon>
        <taxon>Formicinae</taxon>
        <taxon>Lasius</taxon>
        <taxon>Lasius</taxon>
    </lineage>
</organism>
<comment type="caution">
    <text evidence="2">The sequence shown here is derived from an EMBL/GenBank/DDBJ whole genome shotgun (WGS) entry which is preliminary data.</text>
</comment>
<keyword evidence="3" id="KW-1185">Reference proteome</keyword>
<evidence type="ECO:0000313" key="3">
    <source>
        <dbReference type="Proteomes" id="UP000036403"/>
    </source>
</evidence>
<dbReference type="PaxDb" id="67767-A0A0J7KFZ9"/>
<dbReference type="OrthoDB" id="7553226at2759"/>
<evidence type="ECO:0000313" key="2">
    <source>
        <dbReference type="EMBL" id="KMQ89207.1"/>
    </source>
</evidence>
<sequence>MEIHFPGFQKTPPVSESRRSSRAAYKPRAWSLAAEVVYPQAVKWAVGSFEPYKAPGPDGIQSILLQERLKVMLGQLTKFFRANIALRYVP</sequence>
<accession>A0A0J7KFZ9</accession>
<dbReference type="AlphaFoldDB" id="A0A0J7KFZ9"/>
<dbReference type="EMBL" id="LBMM01008026">
    <property type="protein sequence ID" value="KMQ89207.1"/>
    <property type="molecule type" value="Genomic_DNA"/>
</dbReference>
<dbReference type="Proteomes" id="UP000036403">
    <property type="component" value="Unassembled WGS sequence"/>
</dbReference>
<proteinExistence type="predicted"/>
<gene>
    <name evidence="2" type="ORF">RF55_11183</name>
</gene>
<protein>
    <submittedName>
        <fullName evidence="2">Lian-aa1 retrotransposon protein</fullName>
    </submittedName>
</protein>
<name>A0A0J7KFZ9_LASNI</name>
<reference evidence="2 3" key="1">
    <citation type="submission" date="2015-04" db="EMBL/GenBank/DDBJ databases">
        <title>Lasius niger genome sequencing.</title>
        <authorList>
            <person name="Konorov E.A."/>
            <person name="Nikitin M.A."/>
            <person name="Kirill M.V."/>
            <person name="Chang P."/>
        </authorList>
    </citation>
    <scope>NUCLEOTIDE SEQUENCE [LARGE SCALE GENOMIC DNA]</scope>
    <source>
        <tissue evidence="2">Whole</tissue>
    </source>
</reference>
<evidence type="ECO:0000256" key="1">
    <source>
        <dbReference type="SAM" id="MobiDB-lite"/>
    </source>
</evidence>
<feature type="region of interest" description="Disordered" evidence="1">
    <location>
        <begin position="1"/>
        <end position="21"/>
    </location>
</feature>